<keyword evidence="8 18" id="KW-0540">Nuclease</keyword>
<evidence type="ECO:0000256" key="16">
    <source>
        <dbReference type="ARBA" id="ARBA00024046"/>
    </source>
</evidence>
<evidence type="ECO:0000256" key="8">
    <source>
        <dbReference type="ARBA" id="ARBA00022722"/>
    </source>
</evidence>
<proteinExistence type="inferred from homology"/>
<comment type="catalytic activity">
    <reaction evidence="1 18">
        <text>Hydrolytically removes 5'-nucleotides successively from the 3'-hydroxy termini of 3'-hydroxy-terminated oligonucleotides.</text>
        <dbReference type="EC" id="3.1.4.1"/>
    </reaction>
</comment>
<dbReference type="GO" id="GO:0043488">
    <property type="term" value="P:regulation of mRNA stability"/>
    <property type="evidence" value="ECO:0007669"/>
    <property type="project" value="InterPro"/>
</dbReference>
<feature type="domain" description="SAM" evidence="20">
    <location>
        <begin position="550"/>
        <end position="608"/>
    </location>
</feature>
<evidence type="ECO:0000256" key="3">
    <source>
        <dbReference type="ARBA" id="ARBA00004514"/>
    </source>
</evidence>
<evidence type="ECO:0000313" key="21">
    <source>
        <dbReference type="EMBL" id="ERF70180.1"/>
    </source>
</evidence>
<dbReference type="GO" id="GO:0036297">
    <property type="term" value="P:interstrand cross-link repair"/>
    <property type="evidence" value="ECO:0007669"/>
    <property type="project" value="InterPro"/>
</dbReference>
<keyword evidence="7" id="KW-0963">Cytoplasm</keyword>
<keyword evidence="11 18" id="KW-0378">Hydrolase</keyword>
<dbReference type="InterPro" id="IPR014883">
    <property type="entry name" value="VRR_NUC"/>
</dbReference>
<dbReference type="Gene3D" id="3.40.1350.10">
    <property type="match status" value="1"/>
</dbReference>
<organism evidence="21 22">
    <name type="scientific">Endocarpon pusillum (strain Z07020 / HMAS-L-300199)</name>
    <name type="common">Lichen-forming fungus</name>
    <dbReference type="NCBI Taxonomy" id="1263415"/>
    <lineage>
        <taxon>Eukaryota</taxon>
        <taxon>Fungi</taxon>
        <taxon>Dikarya</taxon>
        <taxon>Ascomycota</taxon>
        <taxon>Pezizomycotina</taxon>
        <taxon>Eurotiomycetes</taxon>
        <taxon>Chaetothyriomycetidae</taxon>
        <taxon>Verrucariales</taxon>
        <taxon>Verrucariaceae</taxon>
        <taxon>Endocarpon</taxon>
    </lineage>
</organism>
<dbReference type="InterPro" id="IPR049125">
    <property type="entry name" value="FAN1-like_WH"/>
</dbReference>
<accession>U1HJ14</accession>
<dbReference type="HOGENOM" id="CLU_249036_0_0_1"/>
<dbReference type="GO" id="GO:0008409">
    <property type="term" value="F:5'-3' exonuclease activity"/>
    <property type="evidence" value="ECO:0007669"/>
    <property type="project" value="TreeGrafter"/>
</dbReference>
<feature type="region of interest" description="Disordered" evidence="19">
    <location>
        <begin position="257"/>
        <end position="339"/>
    </location>
</feature>
<dbReference type="InterPro" id="IPR049132">
    <property type="entry name" value="FAN1-like_euk"/>
</dbReference>
<feature type="compositionally biased region" description="Polar residues" evidence="19">
    <location>
        <begin position="405"/>
        <end position="421"/>
    </location>
</feature>
<feature type="compositionally biased region" description="Polar residues" evidence="19">
    <location>
        <begin position="1"/>
        <end position="15"/>
    </location>
</feature>
<dbReference type="Pfam" id="PF25479">
    <property type="entry name" value="Vts1"/>
    <property type="match status" value="1"/>
</dbReference>
<keyword evidence="15 18" id="KW-0464">Manganese</keyword>
<dbReference type="GO" id="GO:0000932">
    <property type="term" value="C:P-body"/>
    <property type="evidence" value="ECO:0007669"/>
    <property type="project" value="UniProtKB-SubCell"/>
</dbReference>
<evidence type="ECO:0000256" key="13">
    <source>
        <dbReference type="ARBA" id="ARBA00022884"/>
    </source>
</evidence>
<feature type="region of interest" description="Disordered" evidence="19">
    <location>
        <begin position="451"/>
        <end position="478"/>
    </location>
</feature>
<dbReference type="RefSeq" id="XP_007804215.1">
    <property type="nucleotide sequence ID" value="XM_007806024.1"/>
</dbReference>
<evidence type="ECO:0000256" key="6">
    <source>
        <dbReference type="ARBA" id="ARBA00022448"/>
    </source>
</evidence>
<comment type="function">
    <text evidence="18">Nuclease required for the repair of DNA interstrand cross-links (ICL). Acts as a 5'-3' exonuclease that anchors at a cut end of DNA and cleaves DNA successively at every third nucleotide, allowing to excise an ICL from one strand through flanking incisions.</text>
</comment>
<dbReference type="InterPro" id="IPR011856">
    <property type="entry name" value="tRNA_endonuc-like_dom_sf"/>
</dbReference>
<comment type="similarity">
    <text evidence="5">Belongs to the VTS1 family.</text>
</comment>
<dbReference type="EC" id="3.1.4.1" evidence="18"/>
<feature type="compositionally biased region" description="Polar residues" evidence="19">
    <location>
        <begin position="198"/>
        <end position="208"/>
    </location>
</feature>
<feature type="region of interest" description="Disordered" evidence="19">
    <location>
        <begin position="634"/>
        <end position="723"/>
    </location>
</feature>
<dbReference type="Pfam" id="PF21315">
    <property type="entry name" value="FAN1_HTH"/>
    <property type="match status" value="1"/>
</dbReference>
<comment type="function">
    <text evidence="17">RNA-binding protein involved in post-transcriptional regulation through transcript degradation.</text>
</comment>
<dbReference type="SMART" id="SM00990">
    <property type="entry name" value="VRR_NUC"/>
    <property type="match status" value="1"/>
</dbReference>
<gene>
    <name evidence="21" type="ORF">EPUS_00368</name>
</gene>
<feature type="compositionally biased region" description="Acidic residues" evidence="19">
    <location>
        <begin position="693"/>
        <end position="706"/>
    </location>
</feature>
<dbReference type="GeneID" id="19235430"/>
<dbReference type="GO" id="GO:0003729">
    <property type="term" value="F:mRNA binding"/>
    <property type="evidence" value="ECO:0007669"/>
    <property type="project" value="InterPro"/>
</dbReference>
<dbReference type="GO" id="GO:0005634">
    <property type="term" value="C:nucleus"/>
    <property type="evidence" value="ECO:0007669"/>
    <property type="project" value="UniProtKB-SubCell"/>
</dbReference>
<evidence type="ECO:0000256" key="18">
    <source>
        <dbReference type="RuleBase" id="RU365033"/>
    </source>
</evidence>
<feature type="region of interest" description="Disordered" evidence="19">
    <location>
        <begin position="924"/>
        <end position="965"/>
    </location>
</feature>
<dbReference type="CDD" id="cd22326">
    <property type="entry name" value="FAN1-like"/>
    <property type="match status" value="1"/>
</dbReference>
<feature type="region of interest" description="Disordered" evidence="19">
    <location>
        <begin position="513"/>
        <end position="549"/>
    </location>
</feature>
<dbReference type="InterPro" id="IPR057327">
    <property type="entry name" value="Vts1_dom"/>
</dbReference>
<keyword evidence="18" id="KW-0227">DNA damage</keyword>
<evidence type="ECO:0000313" key="22">
    <source>
        <dbReference type="Proteomes" id="UP000019373"/>
    </source>
</evidence>
<feature type="compositionally biased region" description="Low complexity" evidence="19">
    <location>
        <begin position="1264"/>
        <end position="1274"/>
    </location>
</feature>
<keyword evidence="9 18" id="KW-0479">Metal-binding</keyword>
<evidence type="ECO:0000259" key="20">
    <source>
        <dbReference type="PROSITE" id="PS50105"/>
    </source>
</evidence>
<name>U1HJ14_ENDPU</name>
<feature type="compositionally biased region" description="Polar residues" evidence="19">
    <location>
        <begin position="287"/>
        <end position="300"/>
    </location>
</feature>
<evidence type="ECO:0000256" key="2">
    <source>
        <dbReference type="ARBA" id="ARBA00004201"/>
    </source>
</evidence>
<feature type="compositionally biased region" description="Basic and acidic residues" evidence="19">
    <location>
        <begin position="517"/>
        <end position="526"/>
    </location>
</feature>
<evidence type="ECO:0000256" key="11">
    <source>
        <dbReference type="ARBA" id="ARBA00022801"/>
    </source>
</evidence>
<dbReference type="Gene3D" id="1.10.150.50">
    <property type="entry name" value="Transcription Factor, Ets-1"/>
    <property type="match status" value="1"/>
</dbReference>
<dbReference type="SUPFAM" id="SSF47769">
    <property type="entry name" value="SAM/Pointed domain"/>
    <property type="match status" value="1"/>
</dbReference>
<protein>
    <recommendedName>
        <fullName evidence="18">Fanconi-associated nuclease</fullName>
        <ecNumber evidence="18">3.1.4.1</ecNumber>
    </recommendedName>
</protein>
<dbReference type="PROSITE" id="PS50105">
    <property type="entry name" value="SAM_DOMAIN"/>
    <property type="match status" value="1"/>
</dbReference>
<keyword evidence="6" id="KW-0813">Transport</keyword>
<keyword evidence="18" id="KW-0234">DNA repair</keyword>
<feature type="compositionally biased region" description="Basic and acidic residues" evidence="19">
    <location>
        <begin position="664"/>
        <end position="675"/>
    </location>
</feature>
<dbReference type="FunFam" id="3.40.1350.10:FF:000009">
    <property type="entry name" value="Fanconi-associated nuclease"/>
    <property type="match status" value="1"/>
</dbReference>
<sequence>MASNIIGNRNSTPEASSKSSLRPPSSRTIGGNHQLRSSADMSAFAQSSLGGRSIRPASEVLYNQQSQHQNGQEDATNKLGEQWIQDIEQYETMLEEMAAATLDQDFKDELSAIEQWFRVLSEAERTAATYALIQQTTQMQQRFFAQVLNQMSRSHPISGVLSPSTFDPMSNRLSDAMSKLNVDTSRNSMGRPPPSPGNKRNSGLDSSTINAMFPDAAAAIAQKKAEYAQQAANAPSNRNSAAFGDRTSLVTPTISAPAESAKEHLPNHLTSSSWRSADPQPPIVRPKSSSGQQPPMGQFSQPPPSAGLRSPRPPPSASSNIQNTTLNAPENMHNELPALSPYNLGNSSWASMSNTPMVANFSTQQQGIQNDMIANATAMKLAALSTVTNRIALDDVRKYRRARSNEPQPQIQQAMGGSNSNTGIPGANMVVVNDQGQILNAQQLAALQQQQLAAHSGRRSRPNSPGLAMQGAGMGQLNFPTGQNNGFLAAYDGTSPMMSNNMGGMMGHYGTGSHEGYLSDHSEMARGRSPRGRRGSSKPPEDPTDPNLLQDIPTWLRSLRLHKYTDNLKDLKWDELVLLDEKGLEARGVNAQGARNKMLKVFEQVRDAKASGKLLAIPPLAMALRAKSPSLHNSMLGTKIRHPPSTNYDSEDFPTPPPKRVKRHQSEQSDVKLSDNETSSQSLRSPSGRPETEIPDSEDEDGDEEGGVPLPGSQTDLETSLPPVRADEKAIAEYEAYKAGEAADLSLQGRLENRSWTRGRSSIYVDAFNLALETVLDEEAHLFDEAERILFAQWRGLSYESQYLYVRLFLRKTSAWHRINRLGYHSDITDLEAAVADLQSERELPATTTQNQTNPGELEPPEGTILSERFSFAECSEVYINTLDEASSLLLLDELKTIAKEAKVRGRNKKELLTALRTTSGKQSGLAFRGLQRSDTEESTLSNGLASDDDTGDGAETPSHRTNRDAHYTRKILDHTGKCVRLSLAPLKLFERVHLVFYRSTEWTEKSLTTIILAKISRRNFPQYIVSRSTTIFSTRALLLEFEASLRVQFKVDNILEFNGTPGLAGLERVKAILEEVYPRWKVLLGEEQAKEDRIYECGEGAYLRRFSPAWVYTRIVHKGLQPLARFKEHKREHEILTELLDQRLFHAARRGAWYQRKALLEEHYMHDLTDDRGDRNEEGQKKHWKRIALRTCEEGLQDRECHLIYHYDLQKRIKKLEKSLKIPLREQHDFGHASLVKPFERTVTGIRIEREPSPPKNGTRRNSSGSATAASSKKGGTKTIWLDEHEGFGECSVEAMCLSHYRSLGWKGYHSEGGIVRTLFAFLFYDVLFTYAPNVFQTEYQMCPLDLFSDAFYTTRISEINTRLADISNGGAEAIFNRVWAEHYNRKTCVVGLSWEYEYEDLGEIIACFGGERLATVCKVMAQEYQQRGGGIPDLFLWRVDGGNGGEVMFSEVKSENDRLSDTQRLWIHVLTGAGIRVELCHAAAREVRASG</sequence>
<feature type="region of interest" description="Disordered" evidence="19">
    <location>
        <begin position="402"/>
        <end position="421"/>
    </location>
</feature>
<dbReference type="InterPro" id="IPR033315">
    <property type="entry name" value="Fan1-like"/>
</dbReference>
<comment type="subcellular location">
    <subcellularLocation>
        <location evidence="2">Cytoplasm</location>
        <location evidence="2">P-body</location>
    </subcellularLocation>
    <subcellularLocation>
        <location evidence="3">Cytoplasm</location>
        <location evidence="3">Cytosol</location>
    </subcellularLocation>
    <subcellularLocation>
        <location evidence="18">Nucleus</location>
    </subcellularLocation>
</comment>
<feature type="region of interest" description="Disordered" evidence="19">
    <location>
        <begin position="1"/>
        <end position="40"/>
    </location>
</feature>
<dbReference type="PANTHER" id="PTHR15749:SF4">
    <property type="entry name" value="FANCONI-ASSOCIATED NUCLEASE 1"/>
    <property type="match status" value="1"/>
</dbReference>
<dbReference type="OrthoDB" id="76364at2759"/>
<feature type="region of interest" description="Disordered" evidence="19">
    <location>
        <begin position="183"/>
        <end position="208"/>
    </location>
</feature>
<dbReference type="GO" id="GO:0015031">
    <property type="term" value="P:protein transport"/>
    <property type="evidence" value="ECO:0007669"/>
    <property type="project" value="UniProtKB-KW"/>
</dbReference>
<comment type="similarity">
    <text evidence="4 18">Belongs to the FAN1 family.</text>
</comment>
<dbReference type="Proteomes" id="UP000019373">
    <property type="component" value="Unassembled WGS sequence"/>
</dbReference>
<dbReference type="Pfam" id="PF08774">
    <property type="entry name" value="VRR_NUC"/>
    <property type="match status" value="1"/>
</dbReference>
<feature type="compositionally biased region" description="Polar residues" evidence="19">
    <location>
        <begin position="28"/>
        <end position="40"/>
    </location>
</feature>
<evidence type="ECO:0000256" key="15">
    <source>
        <dbReference type="ARBA" id="ARBA00023211"/>
    </source>
</evidence>
<dbReference type="CDD" id="cd09556">
    <property type="entry name" value="SAM_VTS1_fungal"/>
    <property type="match status" value="1"/>
</dbReference>
<keyword evidence="18" id="KW-0539">Nucleus</keyword>
<keyword evidence="12 18" id="KW-0460">Magnesium</keyword>
<evidence type="ECO:0000256" key="10">
    <source>
        <dbReference type="ARBA" id="ARBA00022741"/>
    </source>
</evidence>
<dbReference type="GO" id="GO:0005829">
    <property type="term" value="C:cytosol"/>
    <property type="evidence" value="ECO:0007669"/>
    <property type="project" value="UniProtKB-SubCell"/>
</dbReference>
<evidence type="ECO:0000256" key="14">
    <source>
        <dbReference type="ARBA" id="ARBA00022927"/>
    </source>
</evidence>
<keyword evidence="22" id="KW-1185">Reference proteome</keyword>
<dbReference type="Pfam" id="PF07647">
    <property type="entry name" value="SAM_2"/>
    <property type="match status" value="1"/>
</dbReference>
<dbReference type="InterPro" id="IPR049126">
    <property type="entry name" value="FAN1-like_TPR"/>
</dbReference>
<dbReference type="PANTHER" id="PTHR15749">
    <property type="entry name" value="FANCONI-ASSOCIATED NUCLEASE 1"/>
    <property type="match status" value="1"/>
</dbReference>
<dbReference type="InterPro" id="IPR013761">
    <property type="entry name" value="SAM/pointed_sf"/>
</dbReference>
<feature type="compositionally biased region" description="Pro residues" evidence="19">
    <location>
        <begin position="301"/>
        <end position="316"/>
    </location>
</feature>
<feature type="compositionally biased region" description="Polar residues" evidence="19">
    <location>
        <begin position="676"/>
        <end position="685"/>
    </location>
</feature>
<evidence type="ECO:0000256" key="5">
    <source>
        <dbReference type="ARBA" id="ARBA00007325"/>
    </source>
</evidence>
<keyword evidence="13" id="KW-0694">RNA-binding</keyword>
<dbReference type="GO" id="GO:0004528">
    <property type="term" value="F:phosphodiesterase I activity"/>
    <property type="evidence" value="ECO:0007669"/>
    <property type="project" value="UniProtKB-EC"/>
</dbReference>
<dbReference type="InterPro" id="IPR037635">
    <property type="entry name" value="VTS1_SAM"/>
</dbReference>
<evidence type="ECO:0000256" key="4">
    <source>
        <dbReference type="ARBA" id="ARBA00005533"/>
    </source>
</evidence>
<evidence type="ECO:0000256" key="12">
    <source>
        <dbReference type="ARBA" id="ARBA00022842"/>
    </source>
</evidence>
<evidence type="ECO:0000256" key="1">
    <source>
        <dbReference type="ARBA" id="ARBA00000983"/>
    </source>
</evidence>
<comment type="subunit">
    <text evidence="16">Monomer. Binds to RNA.</text>
</comment>
<comment type="cofactor">
    <cofactor evidence="18">
        <name>Mg(2+)</name>
        <dbReference type="ChEBI" id="CHEBI:18420"/>
    </cofactor>
    <cofactor evidence="18">
        <name>Mn(2+)</name>
        <dbReference type="ChEBI" id="CHEBI:29035"/>
    </cofactor>
</comment>
<reference evidence="22" key="1">
    <citation type="journal article" date="2014" name="BMC Genomics">
        <title>Genome characteristics reveal the impact of lichenization on lichen-forming fungus Endocarpon pusillum Hedwig (Verrucariales, Ascomycota).</title>
        <authorList>
            <person name="Wang Y.-Y."/>
            <person name="Liu B."/>
            <person name="Zhang X.-Y."/>
            <person name="Zhou Q.-M."/>
            <person name="Zhang T."/>
            <person name="Li H."/>
            <person name="Yu Y.-F."/>
            <person name="Zhang X.-L."/>
            <person name="Hao X.-Y."/>
            <person name="Wang M."/>
            <person name="Wang L."/>
            <person name="Wei J.-C."/>
        </authorList>
    </citation>
    <scope>NUCLEOTIDE SEQUENCE [LARGE SCALE GENOMIC DNA]</scope>
    <source>
        <strain evidence="22">Z07020 / HMAS-L-300199</strain>
    </source>
</reference>
<evidence type="ECO:0000256" key="7">
    <source>
        <dbReference type="ARBA" id="ARBA00022490"/>
    </source>
</evidence>
<dbReference type="GO" id="GO:0046872">
    <property type="term" value="F:metal ion binding"/>
    <property type="evidence" value="ECO:0007669"/>
    <property type="project" value="UniProtKB-KW"/>
</dbReference>
<feature type="region of interest" description="Disordered" evidence="19">
    <location>
        <begin position="1247"/>
        <end position="1274"/>
    </location>
</feature>
<keyword evidence="10" id="KW-0547">Nucleotide-binding</keyword>
<evidence type="ECO:0000256" key="19">
    <source>
        <dbReference type="SAM" id="MobiDB-lite"/>
    </source>
</evidence>
<dbReference type="FunFam" id="1.10.150.50:FF:000033">
    <property type="entry name" value="Protein vts1, variant"/>
    <property type="match status" value="1"/>
</dbReference>
<evidence type="ECO:0000256" key="17">
    <source>
        <dbReference type="ARBA" id="ARBA00054767"/>
    </source>
</evidence>
<dbReference type="Pfam" id="PF21170">
    <property type="entry name" value="FAN1_TPR"/>
    <property type="match status" value="1"/>
</dbReference>
<dbReference type="InterPro" id="IPR001660">
    <property type="entry name" value="SAM"/>
</dbReference>
<dbReference type="GO" id="GO:0017108">
    <property type="term" value="F:5'-flap endonuclease activity"/>
    <property type="evidence" value="ECO:0007669"/>
    <property type="project" value="TreeGrafter"/>
</dbReference>
<dbReference type="GO" id="GO:0000166">
    <property type="term" value="F:nucleotide binding"/>
    <property type="evidence" value="ECO:0007669"/>
    <property type="project" value="UniProtKB-KW"/>
</dbReference>
<dbReference type="eggNOG" id="KOG2143">
    <property type="taxonomic scope" value="Eukaryota"/>
</dbReference>
<evidence type="ECO:0000256" key="9">
    <source>
        <dbReference type="ARBA" id="ARBA00022723"/>
    </source>
</evidence>
<dbReference type="EMBL" id="KE721353">
    <property type="protein sequence ID" value="ERF70180.1"/>
    <property type="molecule type" value="Genomic_DNA"/>
</dbReference>
<dbReference type="GO" id="GO:0070336">
    <property type="term" value="F:flap-structured DNA binding"/>
    <property type="evidence" value="ECO:0007669"/>
    <property type="project" value="TreeGrafter"/>
</dbReference>
<feature type="compositionally biased region" description="Low complexity" evidence="19">
    <location>
        <begin position="16"/>
        <end position="27"/>
    </location>
</feature>
<dbReference type="eggNOG" id="KOG3791">
    <property type="taxonomic scope" value="Eukaryota"/>
</dbReference>
<dbReference type="SMART" id="SM00454">
    <property type="entry name" value="SAM"/>
    <property type="match status" value="1"/>
</dbReference>
<keyword evidence="14" id="KW-0653">Protein transport</keyword>